<accession>A0ABR9F9E5</accession>
<protein>
    <recommendedName>
        <fullName evidence="3">Integrase</fullName>
    </recommendedName>
</protein>
<reference evidence="1 2" key="1">
    <citation type="submission" date="2020-07" db="EMBL/GenBank/DDBJ databases">
        <title>Halophilic bacteria isolated from french cheeses.</title>
        <authorList>
            <person name="Kothe C.I."/>
            <person name="Farah-Kraiem B."/>
            <person name="Renault P."/>
            <person name="Dridi B."/>
        </authorList>
    </citation>
    <scope>NUCLEOTIDE SEQUENCE [LARGE SCALE GENOMIC DNA]</scope>
    <source>
        <strain evidence="1 2">FME16</strain>
    </source>
</reference>
<keyword evidence="2" id="KW-1185">Reference proteome</keyword>
<comment type="caution">
    <text evidence="1">The sequence shown here is derived from an EMBL/GenBank/DDBJ whole genome shotgun (WGS) entry which is preliminary data.</text>
</comment>
<dbReference type="RefSeq" id="WP_192527054.1">
    <property type="nucleotide sequence ID" value="NZ_RRZC01000004.1"/>
</dbReference>
<evidence type="ECO:0000313" key="1">
    <source>
        <dbReference type="EMBL" id="MBE0403096.1"/>
    </source>
</evidence>
<gene>
    <name evidence="1" type="ORF">EI163_05920</name>
</gene>
<evidence type="ECO:0000313" key="2">
    <source>
        <dbReference type="Proteomes" id="UP000754821"/>
    </source>
</evidence>
<evidence type="ECO:0008006" key="3">
    <source>
        <dbReference type="Google" id="ProtNLM"/>
    </source>
</evidence>
<name>A0ABR9F9E5_9GAMM</name>
<dbReference type="EMBL" id="RRZC01000004">
    <property type="protein sequence ID" value="MBE0403096.1"/>
    <property type="molecule type" value="Genomic_DNA"/>
</dbReference>
<proteinExistence type="predicted"/>
<dbReference type="Proteomes" id="UP000754821">
    <property type="component" value="Unassembled WGS sequence"/>
</dbReference>
<organism evidence="1 2">
    <name type="scientific">Halomonas citrativorans</name>
    <dbReference type="NCBI Taxonomy" id="2742612"/>
    <lineage>
        <taxon>Bacteria</taxon>
        <taxon>Pseudomonadati</taxon>
        <taxon>Pseudomonadota</taxon>
        <taxon>Gammaproteobacteria</taxon>
        <taxon>Oceanospirillales</taxon>
        <taxon>Halomonadaceae</taxon>
        <taxon>Halomonas</taxon>
    </lineage>
</organism>
<sequence length="105" mass="12146">MSTFRVYGMTEAKARQLGRALPPKNRESIEEYEERVQERIEKLMNGSQVVPLSASFDAPQFAQQFIAMAQRSGRCRDLCIKHPVRVQAIRKFKPITKTVWTTYTP</sequence>